<keyword evidence="1" id="KW-0808">Transferase</keyword>
<proteinExistence type="predicted"/>
<dbReference type="GO" id="GO:0016740">
    <property type="term" value="F:transferase activity"/>
    <property type="evidence" value="ECO:0007669"/>
    <property type="project" value="UniProtKB-KW"/>
</dbReference>
<accession>A0A511WUP7</accession>
<evidence type="ECO:0000313" key="2">
    <source>
        <dbReference type="Proteomes" id="UP000321886"/>
    </source>
</evidence>
<dbReference type="Proteomes" id="UP000321886">
    <property type="component" value="Unassembled WGS sequence"/>
</dbReference>
<protein>
    <submittedName>
        <fullName evidence="1">Nucleotidyltransferase</fullName>
    </submittedName>
</protein>
<keyword evidence="2" id="KW-1185">Reference proteome</keyword>
<comment type="caution">
    <text evidence="1">The sequence shown here is derived from an EMBL/GenBank/DDBJ whole genome shotgun (WGS) entry which is preliminary data.</text>
</comment>
<name>A0A511WUP7_9BACI</name>
<sequence length="227" mass="26412">MYLRGSVPKGQDIENVSDLDVIVVTYSNPQNMDLDWVEEIEQLVNQKYRFINGVEVGFSPLSEFQDTKHCSMIPFILKTYGICVYGENLISDLPNYKPDSSLANEHLIHFASFIDRAKQDLTGNDDEEDIKDSCSWIMRILVRSGLALVIVQEQAYTRDLFPAYQLFSKHYPEKEQEMRTALWFAINPSSSSEEILRFLDSFGSWMKIEKEHWLDVYNPTRKMHLPL</sequence>
<reference evidence="1 2" key="1">
    <citation type="submission" date="2019-07" db="EMBL/GenBank/DDBJ databases">
        <title>Whole genome shotgun sequence of Halobacillus faecis NBRC 103569.</title>
        <authorList>
            <person name="Hosoyama A."/>
            <person name="Uohara A."/>
            <person name="Ohji S."/>
            <person name="Ichikawa N."/>
        </authorList>
    </citation>
    <scope>NUCLEOTIDE SEQUENCE [LARGE SCALE GENOMIC DNA]</scope>
    <source>
        <strain evidence="1 2">NBRC 103569</strain>
    </source>
</reference>
<organism evidence="1 2">
    <name type="scientific">Halobacillus faecis</name>
    <dbReference type="NCBI Taxonomy" id="360184"/>
    <lineage>
        <taxon>Bacteria</taxon>
        <taxon>Bacillati</taxon>
        <taxon>Bacillota</taxon>
        <taxon>Bacilli</taxon>
        <taxon>Bacillales</taxon>
        <taxon>Bacillaceae</taxon>
        <taxon>Halobacillus</taxon>
    </lineage>
</organism>
<dbReference type="EMBL" id="BJYD01000028">
    <property type="protein sequence ID" value="GEN54894.1"/>
    <property type="molecule type" value="Genomic_DNA"/>
</dbReference>
<dbReference type="AlphaFoldDB" id="A0A511WUP7"/>
<gene>
    <name evidence="1" type="ORF">HFA01_31560</name>
</gene>
<evidence type="ECO:0000313" key="1">
    <source>
        <dbReference type="EMBL" id="GEN54894.1"/>
    </source>
</evidence>